<organism evidence="4">
    <name type="scientific">Soboliphyme baturini</name>
    <dbReference type="NCBI Taxonomy" id="241478"/>
    <lineage>
        <taxon>Eukaryota</taxon>
        <taxon>Metazoa</taxon>
        <taxon>Ecdysozoa</taxon>
        <taxon>Nematoda</taxon>
        <taxon>Enoplea</taxon>
        <taxon>Dorylaimia</taxon>
        <taxon>Dioctophymatida</taxon>
        <taxon>Dioctophymatoidea</taxon>
        <taxon>Soboliphymatidae</taxon>
        <taxon>Soboliphyme</taxon>
    </lineage>
</organism>
<reference evidence="2 3" key="2">
    <citation type="submission" date="2018-11" db="EMBL/GenBank/DDBJ databases">
        <authorList>
            <consortium name="Pathogen Informatics"/>
        </authorList>
    </citation>
    <scope>NUCLEOTIDE SEQUENCE [LARGE SCALE GENOMIC DNA]</scope>
</reference>
<dbReference type="OrthoDB" id="10053709at2759"/>
<accession>A0A183IX33</accession>
<name>A0A183IX33_9BILA</name>
<feature type="compositionally biased region" description="Basic residues" evidence="1">
    <location>
        <begin position="133"/>
        <end position="142"/>
    </location>
</feature>
<proteinExistence type="predicted"/>
<gene>
    <name evidence="2" type="ORF">SBAD_LOCUS8180</name>
</gene>
<feature type="region of interest" description="Disordered" evidence="1">
    <location>
        <begin position="133"/>
        <end position="166"/>
    </location>
</feature>
<evidence type="ECO:0000313" key="4">
    <source>
        <dbReference type="WBParaSite" id="SBAD_0000848101-mRNA-1"/>
    </source>
</evidence>
<evidence type="ECO:0000313" key="2">
    <source>
        <dbReference type="EMBL" id="VDP15675.1"/>
    </source>
</evidence>
<dbReference type="Proteomes" id="UP000270296">
    <property type="component" value="Unassembled WGS sequence"/>
</dbReference>
<dbReference type="EMBL" id="UZAM01011335">
    <property type="protein sequence ID" value="VDP15675.1"/>
    <property type="molecule type" value="Genomic_DNA"/>
</dbReference>
<evidence type="ECO:0000313" key="3">
    <source>
        <dbReference type="Proteomes" id="UP000270296"/>
    </source>
</evidence>
<keyword evidence="3" id="KW-1185">Reference proteome</keyword>
<dbReference type="WBParaSite" id="SBAD_0000848101-mRNA-1">
    <property type="protein sequence ID" value="SBAD_0000848101-mRNA-1"/>
    <property type="gene ID" value="SBAD_0000848101"/>
</dbReference>
<sequence length="166" mass="19174">MVLGLDKKSHFRRVQMYTSMLKLKLKAVHDNHVVVKRARAIKPRGSGSDVNNDMADVKLQFDENNENCPCNMAKAQRKKRYLAMASQDSQGNYVLNLILPWRKEKQFKKALRMVRKLDCKTLGSQIRERARRERRRKLKAKNRVAVAATTAERNWAKPEAGKPQSA</sequence>
<protein>
    <submittedName>
        <fullName evidence="4">40S ribosomal protein S6</fullName>
    </submittedName>
</protein>
<dbReference type="AlphaFoldDB" id="A0A183IX33"/>
<reference evidence="4" key="1">
    <citation type="submission" date="2016-06" db="UniProtKB">
        <authorList>
            <consortium name="WormBaseParasite"/>
        </authorList>
    </citation>
    <scope>IDENTIFICATION</scope>
</reference>
<evidence type="ECO:0000256" key="1">
    <source>
        <dbReference type="SAM" id="MobiDB-lite"/>
    </source>
</evidence>